<dbReference type="Proteomes" id="UP000326565">
    <property type="component" value="Unassembled WGS sequence"/>
</dbReference>
<name>A0A5N5WLC7_9EURO</name>
<dbReference type="GO" id="GO:0008168">
    <property type="term" value="F:methyltransferase activity"/>
    <property type="evidence" value="ECO:0007669"/>
    <property type="project" value="UniProtKB-KW"/>
</dbReference>
<dbReference type="EMBL" id="ML732345">
    <property type="protein sequence ID" value="KAB8069348.1"/>
    <property type="molecule type" value="Genomic_DNA"/>
</dbReference>
<gene>
    <name evidence="3" type="ORF">BDV29DRAFT_161528</name>
</gene>
<accession>A0A5N5WLC7</accession>
<feature type="domain" description="Methyltransferase" evidence="2">
    <location>
        <begin position="35"/>
        <end position="147"/>
    </location>
</feature>
<keyword evidence="3" id="KW-0808">Transferase</keyword>
<dbReference type="InterPro" id="IPR029063">
    <property type="entry name" value="SAM-dependent_MTases_sf"/>
</dbReference>
<dbReference type="Pfam" id="PF13847">
    <property type="entry name" value="Methyltransf_31"/>
    <property type="match status" value="1"/>
</dbReference>
<dbReference type="OrthoDB" id="10017101at2759"/>
<dbReference type="CDD" id="cd02440">
    <property type="entry name" value="AdoMet_MTases"/>
    <property type="match status" value="1"/>
</dbReference>
<keyword evidence="3" id="KW-0489">Methyltransferase</keyword>
<proteinExistence type="predicted"/>
<dbReference type="AlphaFoldDB" id="A0A5N5WLC7"/>
<feature type="compositionally biased region" description="Basic and acidic residues" evidence="1">
    <location>
        <begin position="293"/>
        <end position="306"/>
    </location>
</feature>
<organism evidence="3 4">
    <name type="scientific">Aspergillus leporis</name>
    <dbReference type="NCBI Taxonomy" id="41062"/>
    <lineage>
        <taxon>Eukaryota</taxon>
        <taxon>Fungi</taxon>
        <taxon>Dikarya</taxon>
        <taxon>Ascomycota</taxon>
        <taxon>Pezizomycotina</taxon>
        <taxon>Eurotiomycetes</taxon>
        <taxon>Eurotiomycetidae</taxon>
        <taxon>Eurotiales</taxon>
        <taxon>Aspergillaceae</taxon>
        <taxon>Aspergillus</taxon>
        <taxon>Aspergillus subgen. Circumdati</taxon>
    </lineage>
</organism>
<sequence>MAVYTTDHSTFVLQTHNWRTASNSTAYLLPYITPTSKILDIGCGPGSISVDFARRAAQGHVTGIEYVPDPLDQARELASSQEVTNIEFRVGDIHSLEFPDNTFDIVHVHQVLQHIADPVKALQEMRRVAKFGGIVAARESAAMTWYPGNKGIATWLDLTTRMGKAKGGNPHPGRYIHVWAEEAGFERSKIQKSSGSWCFSSPEERQYWGGSMGARARSSGFAKKAVEEGFAAKEDLERISDGWKEFVEAEHGWFGLLHEDLSFATALCDEFASNEQNRGKEDHARAVIVNVRKPPESESQKAESKKGKASRYKPYRTEWLDSRTEGVAQKLGDNFKPDVHTTMRRRVGSKIGFVSAGRLGVANARFMAGGNVFQFRFIHTSGLGIPASQYVGEPSNKVGAGSAAQAPPLLAACRDLRFGYLPSKMGLSSSCNSRFPVHDISNRLKISSSGK</sequence>
<dbReference type="GO" id="GO:0032259">
    <property type="term" value="P:methylation"/>
    <property type="evidence" value="ECO:0007669"/>
    <property type="project" value="UniProtKB-KW"/>
</dbReference>
<feature type="region of interest" description="Disordered" evidence="1">
    <location>
        <begin position="290"/>
        <end position="310"/>
    </location>
</feature>
<evidence type="ECO:0000259" key="2">
    <source>
        <dbReference type="Pfam" id="PF13847"/>
    </source>
</evidence>
<dbReference type="Gene3D" id="3.40.50.150">
    <property type="entry name" value="Vaccinia Virus protein VP39"/>
    <property type="match status" value="1"/>
</dbReference>
<keyword evidence="4" id="KW-1185">Reference proteome</keyword>
<evidence type="ECO:0000256" key="1">
    <source>
        <dbReference type="SAM" id="MobiDB-lite"/>
    </source>
</evidence>
<dbReference type="PANTHER" id="PTHR43591">
    <property type="entry name" value="METHYLTRANSFERASE"/>
    <property type="match status" value="1"/>
</dbReference>
<dbReference type="SUPFAM" id="SSF53335">
    <property type="entry name" value="S-adenosyl-L-methionine-dependent methyltransferases"/>
    <property type="match status" value="1"/>
</dbReference>
<evidence type="ECO:0000313" key="4">
    <source>
        <dbReference type="Proteomes" id="UP000326565"/>
    </source>
</evidence>
<evidence type="ECO:0000313" key="3">
    <source>
        <dbReference type="EMBL" id="KAB8069348.1"/>
    </source>
</evidence>
<protein>
    <submittedName>
        <fullName evidence="3">S-adenosyl-L-methionine-dependent methyltransferase</fullName>
    </submittedName>
</protein>
<dbReference type="PANTHER" id="PTHR43591:SF24">
    <property type="entry name" value="2-METHOXY-6-POLYPRENYL-1,4-BENZOQUINOL METHYLASE, MITOCHONDRIAL"/>
    <property type="match status" value="1"/>
</dbReference>
<reference evidence="3 4" key="1">
    <citation type="submission" date="2019-04" db="EMBL/GenBank/DDBJ databases">
        <title>Friends and foes A comparative genomics study of 23 Aspergillus species from section Flavi.</title>
        <authorList>
            <consortium name="DOE Joint Genome Institute"/>
            <person name="Kjaerbolling I."/>
            <person name="Vesth T."/>
            <person name="Frisvad J.C."/>
            <person name="Nybo J.L."/>
            <person name="Theobald S."/>
            <person name="Kildgaard S."/>
            <person name="Isbrandt T."/>
            <person name="Kuo A."/>
            <person name="Sato A."/>
            <person name="Lyhne E.K."/>
            <person name="Kogle M.E."/>
            <person name="Wiebenga A."/>
            <person name="Kun R.S."/>
            <person name="Lubbers R.J."/>
            <person name="Makela M.R."/>
            <person name="Barry K."/>
            <person name="Chovatia M."/>
            <person name="Clum A."/>
            <person name="Daum C."/>
            <person name="Haridas S."/>
            <person name="He G."/>
            <person name="LaButti K."/>
            <person name="Lipzen A."/>
            <person name="Mondo S."/>
            <person name="Riley R."/>
            <person name="Salamov A."/>
            <person name="Simmons B.A."/>
            <person name="Magnuson J.K."/>
            <person name="Henrissat B."/>
            <person name="Mortensen U.H."/>
            <person name="Larsen T.O."/>
            <person name="Devries R.P."/>
            <person name="Grigoriev I.V."/>
            <person name="Machida M."/>
            <person name="Baker S.E."/>
            <person name="Andersen M.R."/>
        </authorList>
    </citation>
    <scope>NUCLEOTIDE SEQUENCE [LARGE SCALE GENOMIC DNA]</scope>
    <source>
        <strain evidence="3 4">CBS 151.66</strain>
    </source>
</reference>
<dbReference type="InterPro" id="IPR025714">
    <property type="entry name" value="Methyltranfer_dom"/>
</dbReference>